<dbReference type="GO" id="GO:0005813">
    <property type="term" value="C:centrosome"/>
    <property type="evidence" value="ECO:0007669"/>
    <property type="project" value="TreeGrafter"/>
</dbReference>
<feature type="region of interest" description="Disordered" evidence="2">
    <location>
        <begin position="1172"/>
        <end position="1214"/>
    </location>
</feature>
<feature type="compositionally biased region" description="Polar residues" evidence="2">
    <location>
        <begin position="1030"/>
        <end position="1050"/>
    </location>
</feature>
<evidence type="ECO:0000313" key="4">
    <source>
        <dbReference type="Proteomes" id="UP000693946"/>
    </source>
</evidence>
<evidence type="ECO:0000256" key="1">
    <source>
        <dbReference type="SAM" id="Coils"/>
    </source>
</evidence>
<evidence type="ECO:0008006" key="5">
    <source>
        <dbReference type="Google" id="ProtNLM"/>
    </source>
</evidence>
<feature type="region of interest" description="Disordered" evidence="2">
    <location>
        <begin position="1863"/>
        <end position="1926"/>
    </location>
</feature>
<dbReference type="GO" id="GO:0005829">
    <property type="term" value="C:cytosol"/>
    <property type="evidence" value="ECO:0007669"/>
    <property type="project" value="TreeGrafter"/>
</dbReference>
<evidence type="ECO:0000256" key="2">
    <source>
        <dbReference type="SAM" id="MobiDB-lite"/>
    </source>
</evidence>
<feature type="region of interest" description="Disordered" evidence="2">
    <location>
        <begin position="630"/>
        <end position="651"/>
    </location>
</feature>
<feature type="compositionally biased region" description="Polar residues" evidence="2">
    <location>
        <begin position="1717"/>
        <end position="1730"/>
    </location>
</feature>
<accession>A0AAV6PEA5</accession>
<feature type="region of interest" description="Disordered" evidence="2">
    <location>
        <begin position="1030"/>
        <end position="1114"/>
    </location>
</feature>
<feature type="compositionally biased region" description="Low complexity" evidence="2">
    <location>
        <begin position="998"/>
        <end position="1015"/>
    </location>
</feature>
<organism evidence="3 4">
    <name type="scientific">Solea senegalensis</name>
    <name type="common">Senegalese sole</name>
    <dbReference type="NCBI Taxonomy" id="28829"/>
    <lineage>
        <taxon>Eukaryota</taxon>
        <taxon>Metazoa</taxon>
        <taxon>Chordata</taxon>
        <taxon>Craniata</taxon>
        <taxon>Vertebrata</taxon>
        <taxon>Euteleostomi</taxon>
        <taxon>Actinopterygii</taxon>
        <taxon>Neopterygii</taxon>
        <taxon>Teleostei</taxon>
        <taxon>Neoteleostei</taxon>
        <taxon>Acanthomorphata</taxon>
        <taxon>Carangaria</taxon>
        <taxon>Pleuronectiformes</taxon>
        <taxon>Pleuronectoidei</taxon>
        <taxon>Soleidae</taxon>
        <taxon>Solea</taxon>
    </lineage>
</organism>
<gene>
    <name evidence="3" type="ORF">JOB18_000196</name>
</gene>
<feature type="region of interest" description="Disordered" evidence="2">
    <location>
        <begin position="988"/>
        <end position="1015"/>
    </location>
</feature>
<feature type="compositionally biased region" description="Polar residues" evidence="2">
    <location>
        <begin position="988"/>
        <end position="997"/>
    </location>
</feature>
<feature type="region of interest" description="Disordered" evidence="2">
    <location>
        <begin position="1"/>
        <end position="21"/>
    </location>
</feature>
<name>A0AAV6PEA5_SOLSE</name>
<dbReference type="Proteomes" id="UP000693946">
    <property type="component" value="Unassembled WGS sequence"/>
</dbReference>
<reference evidence="3 4" key="1">
    <citation type="journal article" date="2021" name="Sci. Rep.">
        <title>Chromosome anchoring in Senegalese sole (Solea senegalensis) reveals sex-associated markers and genome rearrangements in flatfish.</title>
        <authorList>
            <person name="Guerrero-Cozar I."/>
            <person name="Gomez-Garrido J."/>
            <person name="Berbel C."/>
            <person name="Martinez-Blanch J.F."/>
            <person name="Alioto T."/>
            <person name="Claros M.G."/>
            <person name="Gagnaire P.A."/>
            <person name="Manchado M."/>
        </authorList>
    </citation>
    <scope>NUCLEOTIDE SEQUENCE [LARGE SCALE GENOMIC DNA]</scope>
    <source>
        <strain evidence="3">Sse05_10M</strain>
    </source>
</reference>
<feature type="compositionally biased region" description="Polar residues" evidence="2">
    <location>
        <begin position="1078"/>
        <end position="1100"/>
    </location>
</feature>
<dbReference type="GO" id="GO:0046599">
    <property type="term" value="P:regulation of centriole replication"/>
    <property type="evidence" value="ECO:0007669"/>
    <property type="project" value="TreeGrafter"/>
</dbReference>
<feature type="region of interest" description="Disordered" evidence="2">
    <location>
        <begin position="1534"/>
        <end position="1574"/>
    </location>
</feature>
<feature type="compositionally biased region" description="Basic and acidic residues" evidence="2">
    <location>
        <begin position="12"/>
        <end position="21"/>
    </location>
</feature>
<feature type="region of interest" description="Disordered" evidence="2">
    <location>
        <begin position="1708"/>
        <end position="1730"/>
    </location>
</feature>
<comment type="caution">
    <text evidence="3">The sequence shown here is derived from an EMBL/GenBank/DDBJ whole genome shotgun (WGS) entry which is preliminary data.</text>
</comment>
<feature type="region of interest" description="Disordered" evidence="2">
    <location>
        <begin position="355"/>
        <end position="386"/>
    </location>
</feature>
<feature type="compositionally biased region" description="Polar residues" evidence="2">
    <location>
        <begin position="899"/>
        <end position="910"/>
    </location>
</feature>
<feature type="compositionally biased region" description="Basic and acidic residues" evidence="2">
    <location>
        <begin position="1911"/>
        <end position="1926"/>
    </location>
</feature>
<protein>
    <recommendedName>
        <fullName evidence="5">ALMS motif domain-containing protein</fullName>
    </recommendedName>
</protein>
<feature type="region of interest" description="Disordered" evidence="2">
    <location>
        <begin position="1364"/>
        <end position="1388"/>
    </location>
</feature>
<feature type="region of interest" description="Disordered" evidence="2">
    <location>
        <begin position="885"/>
        <end position="910"/>
    </location>
</feature>
<feature type="compositionally biased region" description="Polar residues" evidence="2">
    <location>
        <begin position="428"/>
        <end position="439"/>
    </location>
</feature>
<keyword evidence="1" id="KW-0175">Coiled coil</keyword>
<feature type="region of interest" description="Disordered" evidence="2">
    <location>
        <begin position="399"/>
        <end position="475"/>
    </location>
</feature>
<proteinExistence type="predicted"/>
<feature type="compositionally biased region" description="Basic and acidic residues" evidence="2">
    <location>
        <begin position="360"/>
        <end position="370"/>
    </location>
</feature>
<keyword evidence="4" id="KW-1185">Reference proteome</keyword>
<dbReference type="PANTHER" id="PTHR21553:SF26">
    <property type="entry name" value="ALMS MOTIF DOMAIN-CONTAINING PROTEIN"/>
    <property type="match status" value="1"/>
</dbReference>
<sequence length="1994" mass="222324">MKKKLARIRPSPNEEARILKEEHERRRKLRIQQVREQQRQIALQIRQAVEQRRQCELEQLGEELRLDWEQQQREKLDKLQRLYQESLQLLGQGHRDAKENEPDLAAIAQREEENHAKAEQRHQQALKELKSQRLEEHERQNKSIKARKKALQIEKERSAKVASLPPPPTNPIQNIDFKKPHVVKKSDVSSFAATHYHMPESTVDREVDTQQRNAHEEADLEVRRLQDLQREAMRRRGEQLEKARLRGRQALKREQLIQDRDRLLVELEHMQQTDMLRRRQQVSQMPPQIFQPLYKRQEAREDFQREMEFAFEDMYTGERRVKGDLVVQLEPEPLPALSTGSQDQELDVTLDEITTQGTEHASHEAARTELDTSAQVEPTKPAPRRALRKLLDRIRSQRNQYNEHSSHVAAADSQTVVNDQIPERDTTIETGSLTNSPPSSDEKNKQPSIELPEPHSAIESETTETSTGGDSPFSDELRNRIQEFEEEQKKREEELEREKQQQVVLLQDLENQKVKLEQMLLEAQQEREWLKAAAKQQVNINQPDVSEQDQDLLSVCPGQAPELQPPAGEHNHTHRIREYQQRLLEQNGIHQRSVEVARRRLEEYQRALRIRYNMTSTSLLPAVLPTGLRHQPPHRSHSMQLPMPSHGQNQPQTFVEVPTRESNAHVSSLPLPGSSLIAGSKMQPDEMESTSNNSRNHRLEQSVWLTDNIMERVTGHLPESVRLCSPNMQPQHKLSSSTIPLQLRPDSPISPSSLPLDHEVLGKSGTLLHGALQTASLTTKDDDIERWRLELQDVQRRVLEQREAVVQRQRLQQEERQRQEEQRRRQEMEMEQMRQQKETLQALIDTDSGSTADGAAEVQVTENIGQTRLRLLVSLLKAIEESNGGTLSHLENPQEDRSNSNMTGSITQISAPVGPAPASILPPGLFLPLARAAKPPVTRIRLGTMAAGTDQHELSAIPEVETPVNSQVTGLGVSMNFPSHNGAWELQEQSDLSVSSVSHTTGRTPSSGSSSSRSSHWVWRERLLTGAWTSPEYSESDSFQRKTSPFSSDSGRGADYPAPALTSYRSPTESRHRCPDSDLSSTISTGSYVTTDFEQNTNTDKLPPLRPSEEQRPRAVVSSVSGQSLFIKDNSAAPCPGSIIRDAAVAAHPSSLVERTSAAGHHGSFIESMSAAGRPDSLVEGTSAAGRPSSLVEETSAAGRPDSLVEGTSAAGRPDSLVEVAPAARRPGSLVEVASTAGHAGSLVEVASAAGRPGSLVEGMSAAGRPSSLVEGTSAAGRLGSSVEDTLDAGCPSSLVEGTSTVGCSGSLVEDRSLSVHPDVVVESLFNDRSIQRIIDRYTRELDVSLSIAGKTTDSEGLSVVQGSKRQVEDKGAQGPPTPLLHTPGTRTQSSLISDTTADLLLVQPSQAEDSFRPLIGQLADQSSCLAVESAMEQLVGQPFAHSSMIGHLSSVPGQGGWDSTLSRIISRLSHQSSSGQNCNSGQLMGPMVEEPSTSWLDEGQEESRMRPLVAELDTDHHSGVSGEFTHLNLGISAEDSLPSHPALPAEASSHSATAPGVSRRSEEQMPPNQTSPVLLESESTEVFPVSDSFHALLAEVTHNETADPFMTFHLLEHKVLDSAEGELACGGSGQSDTHTDPSVESELSPEHLRAEKAGLHSSCQYQPDESFLTLEESVRTDVEKTALNLSNITMCDDDDDDAPDLEVLQPTGAAAGRSGVSENPQDSYTYSENVKSEQCSDLSVPLSDEIFEAPSEKGILEQSEITLLSLTDATLQDQETTIAEEDRVWEDIFPYGEGQNCHKNEGAESMLVPEERLEDKDQTHPVTFLEFEWDQSRSLQQVNQQKCRALLQRSRHRLQDIKAKQARVKNQLQAPSEVREEPESVDCEETIQPESQQKTNNGTKEEQAEQQLQTEKETVRDSRLKKTDGVKICTPEQRKHHVSEMYQRTRRLYEQLEEVKQQKTIRSRQEAYVQNRLKAQEFHKKTLQKLRAKQKQQ</sequence>
<evidence type="ECO:0000313" key="3">
    <source>
        <dbReference type="EMBL" id="KAG7459171.1"/>
    </source>
</evidence>
<dbReference type="GO" id="GO:0005814">
    <property type="term" value="C:centriole"/>
    <property type="evidence" value="ECO:0007669"/>
    <property type="project" value="TreeGrafter"/>
</dbReference>
<feature type="region of interest" description="Disordered" evidence="2">
    <location>
        <begin position="1623"/>
        <end position="1647"/>
    </location>
</feature>
<feature type="coiled-coil region" evidence="1">
    <location>
        <begin position="211"/>
        <end position="273"/>
    </location>
</feature>
<feature type="compositionally biased region" description="Polar residues" evidence="2">
    <location>
        <begin position="1889"/>
        <end position="1899"/>
    </location>
</feature>
<dbReference type="PANTHER" id="PTHR21553">
    <property type="entry name" value="ALMS1-RELATED"/>
    <property type="match status" value="1"/>
</dbReference>
<feature type="region of interest" description="Disordered" evidence="2">
    <location>
        <begin position="809"/>
        <end position="833"/>
    </location>
</feature>
<dbReference type="EMBL" id="JAGKHQ010001241">
    <property type="protein sequence ID" value="KAG7459171.1"/>
    <property type="molecule type" value="Genomic_DNA"/>
</dbReference>